<dbReference type="HAMAP" id="MF_00658">
    <property type="entry name" value="23SrRNA_methyltr_H"/>
    <property type="match status" value="1"/>
</dbReference>
<feature type="binding site" evidence="5">
    <location>
        <position position="104"/>
    </location>
    <ligand>
        <name>S-adenosyl-L-methionine</name>
        <dbReference type="ChEBI" id="CHEBI:59789"/>
    </ligand>
</feature>
<dbReference type="GO" id="GO:0005737">
    <property type="term" value="C:cytoplasm"/>
    <property type="evidence" value="ECO:0007669"/>
    <property type="project" value="UniProtKB-SubCell"/>
</dbReference>
<dbReference type="PIRSF" id="PIRSF004505">
    <property type="entry name" value="MT_bac"/>
    <property type="match status" value="1"/>
</dbReference>
<dbReference type="OrthoDB" id="9806643at2"/>
<feature type="binding site" evidence="5">
    <location>
        <position position="73"/>
    </location>
    <ligand>
        <name>S-adenosyl-L-methionine</name>
        <dbReference type="ChEBI" id="CHEBI:59789"/>
    </ligand>
</feature>
<sequence>MRIRLIAVGQKMPNWVTEGYTTYAKRLPADCQLELIEIAAGKRGKNADIARLTKQEGEAMLAAIGKGDRVVTLEVNGRAWDTPKLAERLGAWQMDGRDVSLLVGGPEGLAAECCAVADERWSLSPLTLPHPLVRVILAEALYRAWSVNANHPYHRE</sequence>
<comment type="function">
    <text evidence="5">Specifically methylates the pseudouridine at position 1915 (m3Psi1915) in 23S rRNA.</text>
</comment>
<dbReference type="NCBIfam" id="NF000986">
    <property type="entry name" value="PRK00103.1-4"/>
    <property type="match status" value="1"/>
</dbReference>
<keyword evidence="1 5" id="KW-0489">Methyltransferase</keyword>
<evidence type="ECO:0000313" key="6">
    <source>
        <dbReference type="EMBL" id="RUO47789.1"/>
    </source>
</evidence>
<reference evidence="7" key="1">
    <citation type="journal article" date="2018" name="Front. Microbiol.">
        <title>Genome-Based Analysis Reveals the Taxonomy and Diversity of the Family Idiomarinaceae.</title>
        <authorList>
            <person name="Liu Y."/>
            <person name="Lai Q."/>
            <person name="Shao Z."/>
        </authorList>
    </citation>
    <scope>NUCLEOTIDE SEQUENCE [LARGE SCALE GENOMIC DNA]</scope>
    <source>
        <strain evidence="7">SW15</strain>
    </source>
</reference>
<dbReference type="PANTHER" id="PTHR33603:SF1">
    <property type="entry name" value="RIBOSOMAL RNA LARGE SUBUNIT METHYLTRANSFERASE H"/>
    <property type="match status" value="1"/>
</dbReference>
<dbReference type="InterPro" id="IPR003742">
    <property type="entry name" value="RlmH-like"/>
</dbReference>
<comment type="caution">
    <text evidence="6">The sequence shown here is derived from an EMBL/GenBank/DDBJ whole genome shotgun (WGS) entry which is preliminary data.</text>
</comment>
<keyword evidence="2 5" id="KW-0808">Transferase</keyword>
<dbReference type="Proteomes" id="UP000286678">
    <property type="component" value="Unassembled WGS sequence"/>
</dbReference>
<dbReference type="RefSeq" id="WP_126833935.1">
    <property type="nucleotide sequence ID" value="NZ_PIPT01000005.1"/>
</dbReference>
<dbReference type="InterPro" id="IPR029028">
    <property type="entry name" value="Alpha/beta_knot_MTases"/>
</dbReference>
<evidence type="ECO:0000256" key="2">
    <source>
        <dbReference type="ARBA" id="ARBA00022679"/>
    </source>
</evidence>
<comment type="subcellular location">
    <subcellularLocation>
        <location evidence="5">Cytoplasm</location>
    </subcellularLocation>
</comment>
<dbReference type="PANTHER" id="PTHR33603">
    <property type="entry name" value="METHYLTRANSFERASE"/>
    <property type="match status" value="1"/>
</dbReference>
<organism evidence="6 7">
    <name type="scientific">Pseudidiomarina aquimaris</name>
    <dbReference type="NCBI Taxonomy" id="641841"/>
    <lineage>
        <taxon>Bacteria</taxon>
        <taxon>Pseudomonadati</taxon>
        <taxon>Pseudomonadota</taxon>
        <taxon>Gammaproteobacteria</taxon>
        <taxon>Alteromonadales</taxon>
        <taxon>Idiomarinaceae</taxon>
        <taxon>Pseudidiomarina</taxon>
    </lineage>
</organism>
<keyword evidence="5" id="KW-0698">rRNA processing</keyword>
<keyword evidence="5" id="KW-0963">Cytoplasm</keyword>
<protein>
    <recommendedName>
        <fullName evidence="5">Ribosomal RNA large subunit methyltransferase H</fullName>
        <ecNumber evidence="5">2.1.1.177</ecNumber>
    </recommendedName>
    <alternativeName>
        <fullName evidence="5">23S rRNA (pseudouridine1915-N3)-methyltransferase</fullName>
    </alternativeName>
    <alternativeName>
        <fullName evidence="5">23S rRNA m3Psi1915 methyltransferase</fullName>
    </alternativeName>
    <alternativeName>
        <fullName evidence="5">rRNA (pseudouridine-N3-)-methyltransferase RlmH</fullName>
    </alternativeName>
</protein>
<evidence type="ECO:0000256" key="3">
    <source>
        <dbReference type="ARBA" id="ARBA00022691"/>
    </source>
</evidence>
<evidence type="ECO:0000256" key="4">
    <source>
        <dbReference type="ARBA" id="ARBA00038303"/>
    </source>
</evidence>
<comment type="similarity">
    <text evidence="4 5">Belongs to the RNA methyltransferase RlmH family.</text>
</comment>
<proteinExistence type="inferred from homology"/>
<evidence type="ECO:0000256" key="1">
    <source>
        <dbReference type="ARBA" id="ARBA00022603"/>
    </source>
</evidence>
<dbReference type="NCBIfam" id="NF000984">
    <property type="entry name" value="PRK00103.1-1"/>
    <property type="match status" value="1"/>
</dbReference>
<dbReference type="EC" id="2.1.1.177" evidence="5"/>
<comment type="catalytic activity">
    <reaction evidence="5">
        <text>pseudouridine(1915) in 23S rRNA + S-adenosyl-L-methionine = N(3)-methylpseudouridine(1915) in 23S rRNA + S-adenosyl-L-homocysteine + H(+)</text>
        <dbReference type="Rhea" id="RHEA:42752"/>
        <dbReference type="Rhea" id="RHEA-COMP:10221"/>
        <dbReference type="Rhea" id="RHEA-COMP:10222"/>
        <dbReference type="ChEBI" id="CHEBI:15378"/>
        <dbReference type="ChEBI" id="CHEBI:57856"/>
        <dbReference type="ChEBI" id="CHEBI:59789"/>
        <dbReference type="ChEBI" id="CHEBI:65314"/>
        <dbReference type="ChEBI" id="CHEBI:74486"/>
        <dbReference type="EC" id="2.1.1.177"/>
    </reaction>
</comment>
<evidence type="ECO:0000313" key="7">
    <source>
        <dbReference type="Proteomes" id="UP000286678"/>
    </source>
</evidence>
<dbReference type="Gene3D" id="3.40.1280.10">
    <property type="match status" value="1"/>
</dbReference>
<keyword evidence="7" id="KW-1185">Reference proteome</keyword>
<accession>A0A432XG92</accession>
<dbReference type="AlphaFoldDB" id="A0A432XG92"/>
<name>A0A432XG92_9GAMM</name>
<dbReference type="EMBL" id="PIPT01000005">
    <property type="protein sequence ID" value="RUO47789.1"/>
    <property type="molecule type" value="Genomic_DNA"/>
</dbReference>
<dbReference type="CDD" id="cd18081">
    <property type="entry name" value="RlmH-like"/>
    <property type="match status" value="1"/>
</dbReference>
<dbReference type="NCBIfam" id="TIGR00246">
    <property type="entry name" value="tRNA_RlmH_YbeA"/>
    <property type="match status" value="1"/>
</dbReference>
<dbReference type="InterPro" id="IPR029026">
    <property type="entry name" value="tRNA_m1G_MTases_N"/>
</dbReference>
<evidence type="ECO:0000256" key="5">
    <source>
        <dbReference type="HAMAP-Rule" id="MF_00658"/>
    </source>
</evidence>
<keyword evidence="3 5" id="KW-0949">S-adenosyl-L-methionine</keyword>
<comment type="subunit">
    <text evidence="5">Homodimer.</text>
</comment>
<feature type="binding site" evidence="5">
    <location>
        <begin position="123"/>
        <end position="128"/>
    </location>
    <ligand>
        <name>S-adenosyl-L-methionine</name>
        <dbReference type="ChEBI" id="CHEBI:59789"/>
    </ligand>
</feature>
<dbReference type="Pfam" id="PF02590">
    <property type="entry name" value="SPOUT_MTase"/>
    <property type="match status" value="1"/>
</dbReference>
<dbReference type="GO" id="GO:0070038">
    <property type="term" value="F:rRNA (pseudouridine-N3-)-methyltransferase activity"/>
    <property type="evidence" value="ECO:0007669"/>
    <property type="project" value="UniProtKB-UniRule"/>
</dbReference>
<gene>
    <name evidence="5" type="primary">rlmH</name>
    <name evidence="6" type="ORF">CWE21_08080</name>
</gene>
<dbReference type="SUPFAM" id="SSF75217">
    <property type="entry name" value="alpha/beta knot"/>
    <property type="match status" value="1"/>
</dbReference>